<dbReference type="Pfam" id="PF21403">
    <property type="entry name" value="OTU1_UBXL"/>
    <property type="match status" value="1"/>
</dbReference>
<evidence type="ECO:0000256" key="10">
    <source>
        <dbReference type="SAM" id="Coils"/>
    </source>
</evidence>
<keyword evidence="10" id="KW-0175">Coiled coil</keyword>
<dbReference type="InterPro" id="IPR029071">
    <property type="entry name" value="Ubiquitin-like_domsf"/>
</dbReference>
<evidence type="ECO:0000256" key="7">
    <source>
        <dbReference type="ARBA" id="ARBA00022807"/>
    </source>
</evidence>
<dbReference type="Gene3D" id="3.10.20.90">
    <property type="entry name" value="Phosphatidylinositol 3-kinase Catalytic Subunit, Chain A, domain 1"/>
    <property type="match status" value="1"/>
</dbReference>
<evidence type="ECO:0000256" key="4">
    <source>
        <dbReference type="ARBA" id="ARBA00022771"/>
    </source>
</evidence>
<evidence type="ECO:0000256" key="8">
    <source>
        <dbReference type="ARBA" id="ARBA00022833"/>
    </source>
</evidence>
<dbReference type="InterPro" id="IPR057766">
    <property type="entry name" value="Znf-C2H2_OTU1-like_C"/>
</dbReference>
<dbReference type="GO" id="GO:0008270">
    <property type="term" value="F:zinc ion binding"/>
    <property type="evidence" value="ECO:0007669"/>
    <property type="project" value="UniProtKB-KW"/>
</dbReference>
<dbReference type="CDD" id="cd17059">
    <property type="entry name" value="Ubl_OTU1"/>
    <property type="match status" value="1"/>
</dbReference>
<dbReference type="OrthoDB" id="65596at2759"/>
<comment type="catalytic activity">
    <reaction evidence="1 9">
        <text>Thiol-dependent hydrolysis of ester, thioester, amide, peptide and isopeptide bonds formed by the C-terminal Gly of ubiquitin (a 76-residue protein attached to proteins as an intracellular targeting signal).</text>
        <dbReference type="EC" id="3.4.19.12"/>
    </reaction>
</comment>
<evidence type="ECO:0000256" key="1">
    <source>
        <dbReference type="ARBA" id="ARBA00000707"/>
    </source>
</evidence>
<feature type="compositionally biased region" description="Pro residues" evidence="11">
    <location>
        <begin position="89"/>
        <end position="111"/>
    </location>
</feature>
<dbReference type="InterPro" id="IPR000626">
    <property type="entry name" value="Ubiquitin-like_dom"/>
</dbReference>
<keyword evidence="5 9" id="KW-0833">Ubl conjugation pathway</keyword>
<comment type="subcellular location">
    <subcellularLocation>
        <location evidence="9">Cytoplasm</location>
    </subcellularLocation>
</comment>
<dbReference type="Pfam" id="PF24560">
    <property type="entry name" value="zf-C2H2_OTU1_C"/>
    <property type="match status" value="1"/>
</dbReference>
<evidence type="ECO:0000256" key="2">
    <source>
        <dbReference type="ARBA" id="ARBA00022670"/>
    </source>
</evidence>
<dbReference type="EMBL" id="CAJVPK010000391">
    <property type="protein sequence ID" value="CAG8503685.1"/>
    <property type="molecule type" value="Genomic_DNA"/>
</dbReference>
<evidence type="ECO:0000256" key="11">
    <source>
        <dbReference type="SAM" id="MobiDB-lite"/>
    </source>
</evidence>
<dbReference type="Gene3D" id="3.90.70.80">
    <property type="match status" value="1"/>
</dbReference>
<evidence type="ECO:0000256" key="3">
    <source>
        <dbReference type="ARBA" id="ARBA00022723"/>
    </source>
</evidence>
<sequence length="307" mass="34841">MKLKVRVKDKSHNITDLDENSKILDLKKTIQTFTGVPPSLQELKVGYPPRVCNAGDHETLTSAGIQNGEVIIFTELSEVVKPSKINPPTTNPPTTNPPTINPPKINPPTINPPTTNKPKKSDNYNLPKNEIISVPVNDGFVILREMEDDNSCLFRAIERSKNEVQRLRQIIIDTIKNDPTTYSDVFLGRPRNEYCSWIAQKNSWGGAIVWMLKPEESIDLAKENTINAYMLYTDYDSIAYAPLLDASPEFDQTIFSPSDETFLTAVLEIANKMRQLHKYTYTTDFTIRCDQCKKGLRGEKEAAYFYF</sequence>
<evidence type="ECO:0000256" key="6">
    <source>
        <dbReference type="ARBA" id="ARBA00022801"/>
    </source>
</evidence>
<dbReference type="PANTHER" id="PTHR13312">
    <property type="entry name" value="HIV-INDUCED PROTEIN-7-LIKE PROTEASE"/>
    <property type="match status" value="1"/>
</dbReference>
<dbReference type="GO" id="GO:0030968">
    <property type="term" value="P:endoplasmic reticulum unfolded protein response"/>
    <property type="evidence" value="ECO:0007669"/>
    <property type="project" value="TreeGrafter"/>
</dbReference>
<keyword evidence="4" id="KW-0863">Zinc-finger</keyword>
<keyword evidence="6 9" id="KW-0378">Hydrolase</keyword>
<dbReference type="PANTHER" id="PTHR13312:SF0">
    <property type="entry name" value="UBIQUITIN THIOESTERASE OTU1"/>
    <property type="match status" value="1"/>
</dbReference>
<dbReference type="GO" id="GO:0005829">
    <property type="term" value="C:cytosol"/>
    <property type="evidence" value="ECO:0007669"/>
    <property type="project" value="TreeGrafter"/>
</dbReference>
<evidence type="ECO:0000313" key="14">
    <source>
        <dbReference type="Proteomes" id="UP000789706"/>
    </source>
</evidence>
<feature type="coiled-coil region" evidence="10">
    <location>
        <begin position="143"/>
        <end position="177"/>
    </location>
</feature>
<keyword evidence="8" id="KW-0862">Zinc</keyword>
<evidence type="ECO:0000256" key="9">
    <source>
        <dbReference type="RuleBase" id="RU367104"/>
    </source>
</evidence>
<protein>
    <recommendedName>
        <fullName evidence="9">Ubiquitin thioesterase OTU</fullName>
        <ecNumber evidence="9">3.4.19.12</ecNumber>
    </recommendedName>
</protein>
<dbReference type="InterPro" id="IPR048857">
    <property type="entry name" value="OTU1_Ubl"/>
</dbReference>
<dbReference type="CDD" id="cd22745">
    <property type="entry name" value="OTU_OTU1"/>
    <property type="match status" value="1"/>
</dbReference>
<evidence type="ECO:0000259" key="12">
    <source>
        <dbReference type="PROSITE" id="PS50053"/>
    </source>
</evidence>
<name>A0A9N9F1K8_9GLOM</name>
<gene>
    <name evidence="13" type="ORF">DEBURN_LOCUS4809</name>
</gene>
<reference evidence="13" key="1">
    <citation type="submission" date="2021-06" db="EMBL/GenBank/DDBJ databases">
        <authorList>
            <person name="Kallberg Y."/>
            <person name="Tangrot J."/>
            <person name="Rosling A."/>
        </authorList>
    </citation>
    <scope>NUCLEOTIDE SEQUENCE</scope>
    <source>
        <strain evidence="13">AZ414A</strain>
    </source>
</reference>
<dbReference type="GO" id="GO:0004843">
    <property type="term" value="F:cysteine-type deubiquitinase activity"/>
    <property type="evidence" value="ECO:0007669"/>
    <property type="project" value="UniProtKB-UniRule"/>
</dbReference>
<dbReference type="GO" id="GO:0016579">
    <property type="term" value="P:protein deubiquitination"/>
    <property type="evidence" value="ECO:0007669"/>
    <property type="project" value="TreeGrafter"/>
</dbReference>
<dbReference type="SUPFAM" id="SSF54001">
    <property type="entry name" value="Cysteine proteinases"/>
    <property type="match status" value="1"/>
</dbReference>
<keyword evidence="7 9" id="KW-0788">Thiol protease</keyword>
<keyword evidence="9" id="KW-0963">Cytoplasm</keyword>
<dbReference type="AlphaFoldDB" id="A0A9N9F1K8"/>
<dbReference type="PROSITE" id="PS50053">
    <property type="entry name" value="UBIQUITIN_2"/>
    <property type="match status" value="1"/>
</dbReference>
<dbReference type="Proteomes" id="UP000789706">
    <property type="component" value="Unassembled WGS sequence"/>
</dbReference>
<comment type="function">
    <text evidence="9">Hydrolase that can remove conjugated ubiquitin from proteins and may therefore play an important regulatory role at the level of protein turnover by preventing degradation.</text>
</comment>
<feature type="domain" description="Ubiquitin-like" evidence="12">
    <location>
        <begin position="1"/>
        <end position="73"/>
    </location>
</feature>
<feature type="region of interest" description="Disordered" evidence="11">
    <location>
        <begin position="82"/>
        <end position="126"/>
    </location>
</feature>
<keyword evidence="2" id="KW-0645">Protease</keyword>
<dbReference type="InterPro" id="IPR038765">
    <property type="entry name" value="Papain-like_cys_pep_sf"/>
</dbReference>
<accession>A0A9N9F1K8</accession>
<comment type="caution">
    <text evidence="13">The sequence shown here is derived from an EMBL/GenBank/DDBJ whole genome shotgun (WGS) entry which is preliminary data.</text>
</comment>
<evidence type="ECO:0000256" key="5">
    <source>
        <dbReference type="ARBA" id="ARBA00022786"/>
    </source>
</evidence>
<dbReference type="GO" id="GO:0005634">
    <property type="term" value="C:nucleus"/>
    <property type="evidence" value="ECO:0007669"/>
    <property type="project" value="TreeGrafter"/>
</dbReference>
<keyword evidence="14" id="KW-1185">Reference proteome</keyword>
<proteinExistence type="predicted"/>
<dbReference type="GO" id="GO:0036503">
    <property type="term" value="P:ERAD pathway"/>
    <property type="evidence" value="ECO:0007669"/>
    <property type="project" value="TreeGrafter"/>
</dbReference>
<dbReference type="SUPFAM" id="SSF54236">
    <property type="entry name" value="Ubiquitin-like"/>
    <property type="match status" value="1"/>
</dbReference>
<organism evidence="13 14">
    <name type="scientific">Diversispora eburnea</name>
    <dbReference type="NCBI Taxonomy" id="1213867"/>
    <lineage>
        <taxon>Eukaryota</taxon>
        <taxon>Fungi</taxon>
        <taxon>Fungi incertae sedis</taxon>
        <taxon>Mucoromycota</taxon>
        <taxon>Glomeromycotina</taxon>
        <taxon>Glomeromycetes</taxon>
        <taxon>Diversisporales</taxon>
        <taxon>Diversisporaceae</taxon>
        <taxon>Diversispora</taxon>
    </lineage>
</organism>
<dbReference type="EC" id="3.4.19.12" evidence="9"/>
<keyword evidence="3" id="KW-0479">Metal-binding</keyword>
<evidence type="ECO:0000313" key="13">
    <source>
        <dbReference type="EMBL" id="CAG8503685.1"/>
    </source>
</evidence>